<feature type="domain" description="HTH lysR-type" evidence="5">
    <location>
        <begin position="5"/>
        <end position="62"/>
    </location>
</feature>
<gene>
    <name evidence="6" type="ORF">AMP9_4078</name>
</gene>
<keyword evidence="3" id="KW-0238">DNA-binding</keyword>
<reference evidence="6" key="1">
    <citation type="submission" date="2019-03" db="EMBL/GenBank/DDBJ databases">
        <authorList>
            <person name="Danneels B."/>
        </authorList>
    </citation>
    <scope>NUCLEOTIDE SEQUENCE</scope>
</reference>
<evidence type="ECO:0000256" key="3">
    <source>
        <dbReference type="ARBA" id="ARBA00023125"/>
    </source>
</evidence>
<keyword evidence="2" id="KW-0805">Transcription regulation</keyword>
<evidence type="ECO:0000256" key="1">
    <source>
        <dbReference type="ARBA" id="ARBA00009437"/>
    </source>
</evidence>
<dbReference type="Gene3D" id="3.40.190.290">
    <property type="match status" value="1"/>
</dbReference>
<dbReference type="GO" id="GO:0000976">
    <property type="term" value="F:transcription cis-regulatory region binding"/>
    <property type="evidence" value="ECO:0007669"/>
    <property type="project" value="TreeGrafter"/>
</dbReference>
<dbReference type="SUPFAM" id="SSF46785">
    <property type="entry name" value="Winged helix' DNA-binding domain"/>
    <property type="match status" value="1"/>
</dbReference>
<comment type="similarity">
    <text evidence="1">Belongs to the LysR transcriptional regulatory family.</text>
</comment>
<dbReference type="PANTHER" id="PTHR30126">
    <property type="entry name" value="HTH-TYPE TRANSCRIPTIONAL REGULATOR"/>
    <property type="match status" value="1"/>
</dbReference>
<evidence type="ECO:0000259" key="5">
    <source>
        <dbReference type="PROSITE" id="PS50931"/>
    </source>
</evidence>
<sequence length="300" mass="32029">MLDGVSLDQLRTFVAAVDEGSFSAAGRRLGRAQSAISELVRGLEEQLGVPLFDRAGRYPQLTPAGTALLVNARNVVAGVDAMKSRAKGMAAGLEPELSVVVDVFFPIDALAAVAREFREQFPAVPLRVHVEALGATFQPVLDRQASVGIVGFVPLTPPGVVTEPLVNIAFSMVAAAGHPLAAHEGVIPHAELANHVQLVLTDRSDLSKGRDFGVFSPKTWKLADLFAKRAFLINGLGWGGMPLHAVQADLDSGRLVRLRIEEEPAGGVSMLMSAVYRIDAPPGPAGRWLIERIMACFKHH</sequence>
<dbReference type="InterPro" id="IPR005119">
    <property type="entry name" value="LysR_subst-bd"/>
</dbReference>
<dbReference type="PRINTS" id="PR00039">
    <property type="entry name" value="HTHLYSR"/>
</dbReference>
<dbReference type="InterPro" id="IPR036390">
    <property type="entry name" value="WH_DNA-bd_sf"/>
</dbReference>
<dbReference type="PROSITE" id="PS50931">
    <property type="entry name" value="HTH_LYSR"/>
    <property type="match status" value="1"/>
</dbReference>
<proteinExistence type="inferred from homology"/>
<accession>A0A484PBD6</accession>
<dbReference type="GO" id="GO:0003700">
    <property type="term" value="F:DNA-binding transcription factor activity"/>
    <property type="evidence" value="ECO:0007669"/>
    <property type="project" value="InterPro"/>
</dbReference>
<dbReference type="Pfam" id="PF03466">
    <property type="entry name" value="LysR_substrate"/>
    <property type="match status" value="1"/>
</dbReference>
<dbReference type="InterPro" id="IPR036388">
    <property type="entry name" value="WH-like_DNA-bd_sf"/>
</dbReference>
<protein>
    <submittedName>
        <fullName evidence="6">Transcriptional regulator, LysR family</fullName>
    </submittedName>
</protein>
<dbReference type="InterPro" id="IPR000847">
    <property type="entry name" value="LysR_HTH_N"/>
</dbReference>
<dbReference type="Gene3D" id="1.10.10.10">
    <property type="entry name" value="Winged helix-like DNA-binding domain superfamily/Winged helix DNA-binding domain"/>
    <property type="match status" value="1"/>
</dbReference>
<keyword evidence="4" id="KW-0804">Transcription</keyword>
<name>A0A484PBD6_9ZZZZ</name>
<evidence type="ECO:0000313" key="6">
    <source>
        <dbReference type="EMBL" id="VFR21757.1"/>
    </source>
</evidence>
<dbReference type="AlphaFoldDB" id="A0A484PBD6"/>
<dbReference type="PANTHER" id="PTHR30126:SF91">
    <property type="entry name" value="LYSR FAMILY TRANSCRIPTIONAL REGULATOR"/>
    <property type="match status" value="1"/>
</dbReference>
<organism evidence="6">
    <name type="scientific">plant metagenome</name>
    <dbReference type="NCBI Taxonomy" id="1297885"/>
    <lineage>
        <taxon>unclassified sequences</taxon>
        <taxon>metagenomes</taxon>
        <taxon>organismal metagenomes</taxon>
    </lineage>
</organism>
<dbReference type="Pfam" id="PF00126">
    <property type="entry name" value="HTH_1"/>
    <property type="match status" value="1"/>
</dbReference>
<dbReference type="SUPFAM" id="SSF53850">
    <property type="entry name" value="Periplasmic binding protein-like II"/>
    <property type="match status" value="1"/>
</dbReference>
<dbReference type="FunFam" id="1.10.10.10:FF:000001">
    <property type="entry name" value="LysR family transcriptional regulator"/>
    <property type="match status" value="1"/>
</dbReference>
<evidence type="ECO:0000256" key="4">
    <source>
        <dbReference type="ARBA" id="ARBA00023163"/>
    </source>
</evidence>
<dbReference type="EMBL" id="CAADHY010000015">
    <property type="protein sequence ID" value="VFR21757.1"/>
    <property type="molecule type" value="Genomic_DNA"/>
</dbReference>
<evidence type="ECO:0000256" key="2">
    <source>
        <dbReference type="ARBA" id="ARBA00023015"/>
    </source>
</evidence>